<dbReference type="EMBL" id="KV427649">
    <property type="protein sequence ID" value="KZT02853.1"/>
    <property type="molecule type" value="Genomic_DNA"/>
</dbReference>
<dbReference type="STRING" id="1314785.A0A165CHZ3"/>
<accession>A0A165CHZ3</accession>
<evidence type="ECO:0000313" key="2">
    <source>
        <dbReference type="Proteomes" id="UP000076871"/>
    </source>
</evidence>
<name>A0A165CHZ3_9APHY</name>
<keyword evidence="2" id="KW-1185">Reference proteome</keyword>
<dbReference type="InParanoid" id="A0A165CHZ3"/>
<evidence type="ECO:0000313" key="1">
    <source>
        <dbReference type="EMBL" id="KZT02853.1"/>
    </source>
</evidence>
<sequence length="103" mass="10976">MALALSLTEPELVAMAVEQSVHFPLLGDESDPIWAGITSSGGGYIHMGPDNRLFMITVFHELHCLRVLNLAYAGSLDAPAEHIDHCDENPGRTGCGTGVEKCG</sequence>
<dbReference type="AlphaFoldDB" id="A0A165CHZ3"/>
<gene>
    <name evidence="1" type="ORF">LAESUDRAFT_729829</name>
</gene>
<protein>
    <submittedName>
        <fullName evidence="1">Uncharacterized protein</fullName>
    </submittedName>
</protein>
<dbReference type="RefSeq" id="XP_040760593.1">
    <property type="nucleotide sequence ID" value="XM_040909719.1"/>
</dbReference>
<dbReference type="OrthoDB" id="3687641at2759"/>
<dbReference type="GeneID" id="63826748"/>
<dbReference type="Proteomes" id="UP000076871">
    <property type="component" value="Unassembled WGS sequence"/>
</dbReference>
<organism evidence="1 2">
    <name type="scientific">Laetiporus sulphureus 93-53</name>
    <dbReference type="NCBI Taxonomy" id="1314785"/>
    <lineage>
        <taxon>Eukaryota</taxon>
        <taxon>Fungi</taxon>
        <taxon>Dikarya</taxon>
        <taxon>Basidiomycota</taxon>
        <taxon>Agaricomycotina</taxon>
        <taxon>Agaricomycetes</taxon>
        <taxon>Polyporales</taxon>
        <taxon>Laetiporus</taxon>
    </lineage>
</organism>
<reference evidence="1 2" key="1">
    <citation type="journal article" date="2016" name="Mol. Biol. Evol.">
        <title>Comparative Genomics of Early-Diverging Mushroom-Forming Fungi Provides Insights into the Origins of Lignocellulose Decay Capabilities.</title>
        <authorList>
            <person name="Nagy L.G."/>
            <person name="Riley R."/>
            <person name="Tritt A."/>
            <person name="Adam C."/>
            <person name="Daum C."/>
            <person name="Floudas D."/>
            <person name="Sun H."/>
            <person name="Yadav J.S."/>
            <person name="Pangilinan J."/>
            <person name="Larsson K.H."/>
            <person name="Matsuura K."/>
            <person name="Barry K."/>
            <person name="Labutti K."/>
            <person name="Kuo R."/>
            <person name="Ohm R.A."/>
            <person name="Bhattacharya S.S."/>
            <person name="Shirouzu T."/>
            <person name="Yoshinaga Y."/>
            <person name="Martin F.M."/>
            <person name="Grigoriev I.V."/>
            <person name="Hibbett D.S."/>
        </authorList>
    </citation>
    <scope>NUCLEOTIDE SEQUENCE [LARGE SCALE GENOMIC DNA]</scope>
    <source>
        <strain evidence="1 2">93-53</strain>
    </source>
</reference>
<proteinExistence type="predicted"/>